<keyword evidence="6" id="KW-0906">Nuclear pore complex</keyword>
<reference evidence="11" key="1">
    <citation type="submission" date="2016-10" db="EMBL/GenBank/DDBJ databases">
        <authorList>
            <person name="Jeantristanb JTB J.-T."/>
            <person name="Ricardo R."/>
        </authorList>
    </citation>
    <scope>NUCLEOTIDE SEQUENCE [LARGE SCALE GENOMIC DNA]</scope>
</reference>
<dbReference type="GO" id="GO:0006406">
    <property type="term" value="P:mRNA export from nucleus"/>
    <property type="evidence" value="ECO:0007669"/>
    <property type="project" value="TreeGrafter"/>
</dbReference>
<feature type="compositionally biased region" description="Low complexity" evidence="9">
    <location>
        <begin position="94"/>
        <end position="107"/>
    </location>
</feature>
<sequence length="1047" mass="113982">MPETCPRVSRALRLCYADLSLLSCSSYAARVSATAPVKANTFTMPSWLASLSSHPIFELPDSPATASPTRSGPGPHPHHDRTSALGQHNSTFTPLARASSSSSRSPLFANVSTSPRTGRNGSTPTRSSSASSSVNALASARSKKPQVGGLGRQSKMVVVARRDLIVAVGTELRITSLNQAKARMQHERPHANETDHDRGEYKVLHTPLINFEIQQLVLNPTNTFLAVVGAHSIAVVVLPRKGSSSIVGSTVECRASSTMQADLITSIFTRRSLLVGHYYHGLSGSPLVSQILWHPWGANSSSLLVLTIDSTIREYDISTDVEEPTQTLSFIEHQPQQTSRSTPTKRSGAPRGFSAEDRNAKKAVAMCLGGGQADWGPLTLFGLMRNGDVVAICPFLPKKASVPASYIHALSSFVSTKVDYLNVTEATSDSMALTLTSSTPTKSAAAPHLSSLYARQLQYVHQLVRQASRAGASSSNLESEGMDIDPTIQDSLKDHLVHLTAPRFGAGNAIPKVQGPFLLQPEPIELDHGEDCELDSLATDLLYLYYEPQDRMRVGDKEVKIGLGVVGIAYLDGKVDLCLEVEKVEARWEEGSAELRGEEEEKDALDELPSLCVYETIDLGLVRELDEQQARASMTLEGGWVSFIKDPLYVDTIYLQHPLGSHCIVLSRWLDDLVDTLNPRLETGQEDEEKQAHEMNKAVRASEPSQVVWIVKTVNPIAASDDSTTADATTPLSVPVVGMDLINDVYLGYTMLLVTSSLQLVAIELSLRVDSSLLPSTTLSSSTHRGKGLSNEPPPYLSLLETPFKTPSILTSSSQHVLPRQVVPKSLANKGALETVTPDSLRFIAKSVEALRTRLSDLVDASDQVQNRIELQLAELGRQLTKVHELRKIIAGGLIQETSLNAGDEERVLKDRIGKAKERQEALLKRTDRILQGLMDRHAPSVSTFERKWFDELKRLEGEIEGGKEGDGPGLTTRVERLVEKVEMLKPGLEEMKKKKTEGPSGAGNLVLGGTQLHKVEEKLAEEAELIMEARRKVEKLSQALGALSMA</sequence>
<dbReference type="PANTHER" id="PTHR13257">
    <property type="entry name" value="NUCLEOPORIN NUP84-RELATED"/>
    <property type="match status" value="1"/>
</dbReference>
<evidence type="ECO:0000256" key="5">
    <source>
        <dbReference type="ARBA" id="ARBA00023010"/>
    </source>
</evidence>
<dbReference type="GO" id="GO:0000056">
    <property type="term" value="P:ribosomal small subunit export from nucleus"/>
    <property type="evidence" value="ECO:0007669"/>
    <property type="project" value="InterPro"/>
</dbReference>
<evidence type="ECO:0000313" key="10">
    <source>
        <dbReference type="EMBL" id="SCZ91855.1"/>
    </source>
</evidence>
<dbReference type="STRING" id="289078.A0A2X0LR52"/>
<comment type="subcellular location">
    <subcellularLocation>
        <location evidence="1">Nucleus</location>
        <location evidence="1">Nuclear pore complex</location>
    </subcellularLocation>
</comment>
<evidence type="ECO:0000256" key="1">
    <source>
        <dbReference type="ARBA" id="ARBA00004567"/>
    </source>
</evidence>
<evidence type="ECO:0000256" key="4">
    <source>
        <dbReference type="ARBA" id="ARBA00022927"/>
    </source>
</evidence>
<feature type="coiled-coil region" evidence="8">
    <location>
        <begin position="1013"/>
        <end position="1040"/>
    </location>
</feature>
<dbReference type="AlphaFoldDB" id="A0A2X0LR52"/>
<keyword evidence="5" id="KW-0811">Translocation</keyword>
<dbReference type="OrthoDB" id="341482at2759"/>
<feature type="compositionally biased region" description="Low complexity" evidence="9">
    <location>
        <begin position="127"/>
        <end position="140"/>
    </location>
</feature>
<dbReference type="InterPro" id="IPR037700">
    <property type="entry name" value="NUP88/NUP82"/>
</dbReference>
<organism evidence="10 11">
    <name type="scientific">Microbotryum saponariae</name>
    <dbReference type="NCBI Taxonomy" id="289078"/>
    <lineage>
        <taxon>Eukaryota</taxon>
        <taxon>Fungi</taxon>
        <taxon>Dikarya</taxon>
        <taxon>Basidiomycota</taxon>
        <taxon>Pucciniomycotina</taxon>
        <taxon>Microbotryomycetes</taxon>
        <taxon>Microbotryales</taxon>
        <taxon>Microbotryaceae</taxon>
        <taxon>Microbotryum</taxon>
    </lineage>
</organism>
<keyword evidence="11" id="KW-1185">Reference proteome</keyword>
<evidence type="ECO:0000256" key="7">
    <source>
        <dbReference type="ARBA" id="ARBA00023242"/>
    </source>
</evidence>
<protein>
    <submittedName>
        <fullName evidence="10">BZ3500_MvSof-1268-A1-R1_Chr5-3g08179 protein</fullName>
    </submittedName>
</protein>
<dbReference type="GO" id="GO:0006606">
    <property type="term" value="P:protein import into nucleus"/>
    <property type="evidence" value="ECO:0007669"/>
    <property type="project" value="TreeGrafter"/>
</dbReference>
<feature type="compositionally biased region" description="Polar residues" evidence="9">
    <location>
        <begin position="84"/>
        <end position="93"/>
    </location>
</feature>
<keyword evidence="8" id="KW-0175">Coiled coil</keyword>
<dbReference type="InterPro" id="IPR019321">
    <property type="entry name" value="Nucleoporin_Nup88"/>
</dbReference>
<feature type="region of interest" description="Disordered" evidence="9">
    <location>
        <begin position="332"/>
        <end position="355"/>
    </location>
</feature>
<accession>A0A2X0LR52</accession>
<dbReference type="Proteomes" id="UP000249723">
    <property type="component" value="Unassembled WGS sequence"/>
</dbReference>
<evidence type="ECO:0000256" key="8">
    <source>
        <dbReference type="SAM" id="Coils"/>
    </source>
</evidence>
<keyword evidence="2" id="KW-0813">Transport</keyword>
<keyword evidence="4" id="KW-0653">Protein transport</keyword>
<dbReference type="EMBL" id="FMWP01000017">
    <property type="protein sequence ID" value="SCZ91855.1"/>
    <property type="molecule type" value="Genomic_DNA"/>
</dbReference>
<evidence type="ECO:0000313" key="11">
    <source>
        <dbReference type="Proteomes" id="UP000249723"/>
    </source>
</evidence>
<dbReference type="GO" id="GO:0017056">
    <property type="term" value="F:structural constituent of nuclear pore"/>
    <property type="evidence" value="ECO:0007669"/>
    <property type="project" value="InterPro"/>
</dbReference>
<feature type="compositionally biased region" description="Polar residues" evidence="9">
    <location>
        <begin position="110"/>
        <end position="126"/>
    </location>
</feature>
<proteinExistence type="predicted"/>
<evidence type="ECO:0000256" key="2">
    <source>
        <dbReference type="ARBA" id="ARBA00022448"/>
    </source>
</evidence>
<feature type="region of interest" description="Disordered" evidence="9">
    <location>
        <begin position="59"/>
        <end position="154"/>
    </location>
</feature>
<keyword evidence="3" id="KW-0509">mRNA transport</keyword>
<dbReference type="GO" id="GO:0005643">
    <property type="term" value="C:nuclear pore"/>
    <property type="evidence" value="ECO:0007669"/>
    <property type="project" value="UniProtKB-SubCell"/>
</dbReference>
<gene>
    <name evidence="10" type="ORF">BZ3500_MVSOF-1268-A1-R1_CHR5-3G08179</name>
</gene>
<feature type="compositionally biased region" description="Polar residues" evidence="9">
    <location>
        <begin position="332"/>
        <end position="345"/>
    </location>
</feature>
<evidence type="ECO:0000256" key="6">
    <source>
        <dbReference type="ARBA" id="ARBA00023132"/>
    </source>
</evidence>
<evidence type="ECO:0000256" key="9">
    <source>
        <dbReference type="SAM" id="MobiDB-lite"/>
    </source>
</evidence>
<dbReference type="GO" id="GO:0000055">
    <property type="term" value="P:ribosomal large subunit export from nucleus"/>
    <property type="evidence" value="ECO:0007669"/>
    <property type="project" value="InterPro"/>
</dbReference>
<keyword evidence="7" id="KW-0539">Nucleus</keyword>
<name>A0A2X0LR52_9BASI</name>
<dbReference type="Pfam" id="PF10168">
    <property type="entry name" value="Nup88"/>
    <property type="match status" value="2"/>
</dbReference>
<evidence type="ECO:0000256" key="3">
    <source>
        <dbReference type="ARBA" id="ARBA00022816"/>
    </source>
</evidence>
<dbReference type="PANTHER" id="PTHR13257:SF0">
    <property type="entry name" value="NUCLEAR PORE COMPLEX PROTEIN NUP88"/>
    <property type="match status" value="1"/>
</dbReference>